<dbReference type="HOGENOM" id="CLU_002360_5_1_9"/>
<keyword evidence="5 6" id="KW-0472">Membrane</keyword>
<feature type="transmembrane region" description="Helical" evidence="6">
    <location>
        <begin position="664"/>
        <end position="685"/>
    </location>
</feature>
<dbReference type="SFLD" id="SFLDG00002">
    <property type="entry name" value="C1.7:_P-type_atpase_like"/>
    <property type="match status" value="1"/>
</dbReference>
<feature type="transmembrane region" description="Helical" evidence="6">
    <location>
        <begin position="624"/>
        <end position="643"/>
    </location>
</feature>
<dbReference type="Gene3D" id="3.40.50.1000">
    <property type="entry name" value="HAD superfamily/HAD-like"/>
    <property type="match status" value="1"/>
</dbReference>
<proteinExistence type="predicted"/>
<reference evidence="9" key="1">
    <citation type="submission" date="2007-11" db="EMBL/GenBank/DDBJ databases">
        <title>Complete genome sequence of Clostridium phytofermentans ISDg.</title>
        <authorList>
            <person name="Leschine S.B."/>
            <person name="Warnick T.A."/>
            <person name="Blanchard J.L."/>
            <person name="Schnell D.J."/>
            <person name="Petit E.L."/>
            <person name="LaTouf W.G."/>
            <person name="Copeland A."/>
            <person name="Lucas S."/>
            <person name="Lapidus A."/>
            <person name="Barry K."/>
            <person name="Glavina del Rio T."/>
            <person name="Dalin E."/>
            <person name="Tice H."/>
            <person name="Pitluck S."/>
            <person name="Kiss H."/>
            <person name="Brettin T."/>
            <person name="Bruce D."/>
            <person name="Detter J.C."/>
            <person name="Han C."/>
            <person name="Kuske C."/>
            <person name="Schmutz J."/>
            <person name="Larimer F."/>
            <person name="Land M."/>
            <person name="Hauser L."/>
            <person name="Kyrpides N."/>
            <person name="Kim E.A."/>
            <person name="Richardson P."/>
        </authorList>
    </citation>
    <scope>NUCLEOTIDE SEQUENCE [LARGE SCALE GENOMIC DNA]</scope>
    <source>
        <strain evidence="9">ATCC 700394 / DSM 18823 / ISDg</strain>
    </source>
</reference>
<comment type="subcellular location">
    <subcellularLocation>
        <location evidence="1">Membrane</location>
        <topology evidence="1">Multi-pass membrane protein</topology>
    </subcellularLocation>
</comment>
<dbReference type="InterPro" id="IPR001757">
    <property type="entry name" value="P_typ_ATPase"/>
</dbReference>
<evidence type="ECO:0000256" key="1">
    <source>
        <dbReference type="ARBA" id="ARBA00004141"/>
    </source>
</evidence>
<dbReference type="InterPro" id="IPR036412">
    <property type="entry name" value="HAD-like_sf"/>
</dbReference>
<evidence type="ECO:0000256" key="6">
    <source>
        <dbReference type="SAM" id="Phobius"/>
    </source>
</evidence>
<feature type="transmembrane region" description="Helical" evidence="6">
    <location>
        <begin position="596"/>
        <end position="618"/>
    </location>
</feature>
<evidence type="ECO:0000313" key="9">
    <source>
        <dbReference type="Proteomes" id="UP000000370"/>
    </source>
</evidence>
<dbReference type="InterPro" id="IPR018303">
    <property type="entry name" value="ATPase_P-typ_P_site"/>
</dbReference>
<evidence type="ECO:0000256" key="2">
    <source>
        <dbReference type="ARBA" id="ARBA00022692"/>
    </source>
</evidence>
<evidence type="ECO:0000256" key="5">
    <source>
        <dbReference type="ARBA" id="ARBA00023136"/>
    </source>
</evidence>
<dbReference type="InterPro" id="IPR023214">
    <property type="entry name" value="HAD_sf"/>
</dbReference>
<gene>
    <name evidence="8" type="ordered locus">Cphy_0677</name>
</gene>
<organism evidence="8 9">
    <name type="scientific">Lachnoclostridium phytofermentans (strain ATCC 700394 / DSM 18823 / ISDg)</name>
    <name type="common">Clostridium phytofermentans</name>
    <dbReference type="NCBI Taxonomy" id="357809"/>
    <lineage>
        <taxon>Bacteria</taxon>
        <taxon>Bacillati</taxon>
        <taxon>Bacillota</taxon>
        <taxon>Clostridia</taxon>
        <taxon>Lachnospirales</taxon>
        <taxon>Lachnospiraceae</taxon>
    </lineage>
</organism>
<keyword evidence="2 6" id="KW-0812">Transmembrane</keyword>
<dbReference type="InterPro" id="IPR023299">
    <property type="entry name" value="ATPase_P-typ_cyto_dom_N"/>
</dbReference>
<dbReference type="PRINTS" id="PR00119">
    <property type="entry name" value="CATATPASE"/>
</dbReference>
<feature type="transmembrane region" description="Helical" evidence="6">
    <location>
        <begin position="259"/>
        <end position="278"/>
    </location>
</feature>
<dbReference type="InterPro" id="IPR023298">
    <property type="entry name" value="ATPase_P-typ_TM_dom_sf"/>
</dbReference>
<protein>
    <submittedName>
        <fullName evidence="8">ATPase, P-type (Transporting), HAD superfamily, subfamily IC</fullName>
    </submittedName>
</protein>
<dbReference type="PROSITE" id="PS00154">
    <property type="entry name" value="ATPASE_E1_E2"/>
    <property type="match status" value="1"/>
</dbReference>
<feature type="transmembrane region" description="Helical" evidence="6">
    <location>
        <begin position="71"/>
        <end position="89"/>
    </location>
</feature>
<dbReference type="SUPFAM" id="SSF56784">
    <property type="entry name" value="HAD-like"/>
    <property type="match status" value="1"/>
</dbReference>
<evidence type="ECO:0000259" key="7">
    <source>
        <dbReference type="Pfam" id="PF00122"/>
    </source>
</evidence>
<dbReference type="Proteomes" id="UP000000370">
    <property type="component" value="Chromosome"/>
</dbReference>
<keyword evidence="9" id="KW-1185">Reference proteome</keyword>
<dbReference type="STRING" id="357809.Cphy_0677"/>
<feature type="transmembrane region" description="Helical" evidence="6">
    <location>
        <begin position="691"/>
        <end position="708"/>
    </location>
</feature>
<dbReference type="eggNOG" id="COG0474">
    <property type="taxonomic scope" value="Bacteria"/>
</dbReference>
<dbReference type="KEGG" id="cpy:Cphy_0677"/>
<dbReference type="Gene3D" id="1.20.1110.10">
    <property type="entry name" value="Calcium-transporting ATPase, transmembrane domain"/>
    <property type="match status" value="1"/>
</dbReference>
<dbReference type="GO" id="GO:0016887">
    <property type="term" value="F:ATP hydrolysis activity"/>
    <property type="evidence" value="ECO:0007669"/>
    <property type="project" value="InterPro"/>
</dbReference>
<keyword evidence="3" id="KW-1278">Translocase</keyword>
<keyword evidence="4 6" id="KW-1133">Transmembrane helix</keyword>
<dbReference type="AlphaFoldDB" id="A9KJQ9"/>
<feature type="transmembrane region" description="Helical" evidence="6">
    <location>
        <begin position="220"/>
        <end position="239"/>
    </location>
</feature>
<sequence>MEIKRVNKLYTEGLSEQEILLRQEQGLTNAAPENITKTTWQILRENIFTVFNAFNLVIGICLALVGAWTNMVFLVVILTNILIGIFQELHAKRLVESLRLISALKAYVIRDGRESEVTVEDLVLDDITVLRMGKQVCADSVVVYGEIEVNESLLTGESDTIVKRPGDTLLSGSFVVSGTCYAKVEHVGADNFISKLAMGAKKHKKITSELLTSMRKVTKFTGFFIIPVGILLFLEAYFIRSNSITLSVVLTSAALLGMLPKGLVLIISISLATGVIKLSKKNILVQEMHCIETLAHVDMLCLDKTGTITEGKMRVVDVIPLDKNVMPVSFEEAASYFTGAMDDNNATFMALKEHFPSAKTSYKILAKTPFSSHRKWSGITFENLGTIVLGAPEIIMGNDFLPPKEIEKAQKSGQRILYFGFTTEVLKDDVLPSVKSVAAVSFCDPIRSNAKETLSFFKNEGVNIKIISGDNPLTVSSIAEQAGLEGYNSYIDMTNINTEEEVKEAAAKYKIFGRVTPNQKSQLVKALQAQGHTVAMTGDGVNDVLALREADCSIAIGAGSDAARQISQLVLLDSDFSALPNIVMEGRRVVNNIRRVAGIFFIKTIYSVLLSILSILTLSAFPFIPIQITLIDAVIEAFPAFFLSFEPSSKKPEGAFLDTVIKKALPYSLLILISYLAVTWLSPAIGISEAVGKTAVYYLTGFISLLALIKSCKPFNKLRVFLCTASVIGFYAAAYLFSGMLNLEKLTLNGIILFFGIAACCVPLQIILIRMINKLFPVKKAA</sequence>
<dbReference type="Gene3D" id="3.40.1110.10">
    <property type="entry name" value="Calcium-transporting ATPase, cytoplasmic domain N"/>
    <property type="match status" value="1"/>
</dbReference>
<feature type="transmembrane region" description="Helical" evidence="6">
    <location>
        <begin position="720"/>
        <end position="738"/>
    </location>
</feature>
<feature type="domain" description="P-type ATPase A" evidence="7">
    <location>
        <begin position="104"/>
        <end position="197"/>
    </location>
</feature>
<dbReference type="CDD" id="cd02609">
    <property type="entry name" value="P-type_ATPase"/>
    <property type="match status" value="1"/>
</dbReference>
<dbReference type="InterPro" id="IPR059000">
    <property type="entry name" value="ATPase_P-type_domA"/>
</dbReference>
<dbReference type="InterPro" id="IPR008250">
    <property type="entry name" value="ATPase_P-typ_transduc_dom_A_sf"/>
</dbReference>
<dbReference type="SFLD" id="SFLDS00003">
    <property type="entry name" value="Haloacid_Dehalogenase"/>
    <property type="match status" value="1"/>
</dbReference>
<dbReference type="NCBIfam" id="TIGR01494">
    <property type="entry name" value="ATPase_P-type"/>
    <property type="match status" value="2"/>
</dbReference>
<accession>A9KJQ9</accession>
<dbReference type="PANTHER" id="PTHR42861">
    <property type="entry name" value="CALCIUM-TRANSPORTING ATPASE"/>
    <property type="match status" value="1"/>
</dbReference>
<feature type="transmembrane region" description="Helical" evidence="6">
    <location>
        <begin position="47"/>
        <end position="65"/>
    </location>
</feature>
<dbReference type="InterPro" id="IPR044492">
    <property type="entry name" value="P_typ_ATPase_HD_dom"/>
</dbReference>
<evidence type="ECO:0000256" key="4">
    <source>
        <dbReference type="ARBA" id="ARBA00022989"/>
    </source>
</evidence>
<dbReference type="EMBL" id="CP000885">
    <property type="protein sequence ID" value="ABX41064.1"/>
    <property type="molecule type" value="Genomic_DNA"/>
</dbReference>
<dbReference type="Gene3D" id="2.70.150.10">
    <property type="entry name" value="Calcium-transporting ATPase, cytoplasmic transduction domain A"/>
    <property type="match status" value="1"/>
</dbReference>
<dbReference type="Pfam" id="PF00702">
    <property type="entry name" value="Hydrolase"/>
    <property type="match status" value="1"/>
</dbReference>
<feature type="transmembrane region" description="Helical" evidence="6">
    <location>
        <begin position="750"/>
        <end position="772"/>
    </location>
</feature>
<dbReference type="GO" id="GO:0005524">
    <property type="term" value="F:ATP binding"/>
    <property type="evidence" value="ECO:0007669"/>
    <property type="project" value="InterPro"/>
</dbReference>
<dbReference type="SUPFAM" id="SSF81665">
    <property type="entry name" value="Calcium ATPase, transmembrane domain M"/>
    <property type="match status" value="1"/>
</dbReference>
<name>A9KJQ9_LACP7</name>
<evidence type="ECO:0000256" key="3">
    <source>
        <dbReference type="ARBA" id="ARBA00022967"/>
    </source>
</evidence>
<evidence type="ECO:0000313" key="8">
    <source>
        <dbReference type="EMBL" id="ABX41064.1"/>
    </source>
</evidence>
<dbReference type="GO" id="GO:0016020">
    <property type="term" value="C:membrane"/>
    <property type="evidence" value="ECO:0007669"/>
    <property type="project" value="UniProtKB-SubCell"/>
</dbReference>
<dbReference type="PRINTS" id="PR00120">
    <property type="entry name" value="HATPASE"/>
</dbReference>
<dbReference type="SFLD" id="SFLDF00027">
    <property type="entry name" value="p-type_atpase"/>
    <property type="match status" value="1"/>
</dbReference>
<dbReference type="SUPFAM" id="SSF81653">
    <property type="entry name" value="Calcium ATPase, transduction domain A"/>
    <property type="match status" value="1"/>
</dbReference>
<dbReference type="Pfam" id="PF00122">
    <property type="entry name" value="E1-E2_ATPase"/>
    <property type="match status" value="1"/>
</dbReference>